<protein>
    <submittedName>
        <fullName evidence="2">Uncharacterized protein</fullName>
    </submittedName>
</protein>
<dbReference type="Proteomes" id="UP000178344">
    <property type="component" value="Unassembled WGS sequence"/>
</dbReference>
<proteinExistence type="predicted"/>
<sequence>MLWQDIVITVGQWIFLVALIPSIRSTDKPAFWTSVMTGGILLVFGLTYATMGLWYSAFSSACLALGWCYLSYQKWRQKSKV</sequence>
<evidence type="ECO:0000313" key="3">
    <source>
        <dbReference type="Proteomes" id="UP000178344"/>
    </source>
</evidence>
<organism evidence="2 3">
    <name type="scientific">Candidatus Kaiserbacteria bacterium RIFCSPHIGHO2_01_FULL_49_13</name>
    <dbReference type="NCBI Taxonomy" id="1798477"/>
    <lineage>
        <taxon>Bacteria</taxon>
        <taxon>Candidatus Kaiseribacteriota</taxon>
    </lineage>
</organism>
<keyword evidence="1" id="KW-1133">Transmembrane helix</keyword>
<feature type="transmembrane region" description="Helical" evidence="1">
    <location>
        <begin position="54"/>
        <end position="72"/>
    </location>
</feature>
<feature type="transmembrane region" description="Helical" evidence="1">
    <location>
        <begin position="6"/>
        <end position="23"/>
    </location>
</feature>
<dbReference type="AlphaFoldDB" id="A0A1F6CDK5"/>
<gene>
    <name evidence="2" type="ORF">A2671_02625</name>
</gene>
<comment type="caution">
    <text evidence="2">The sequence shown here is derived from an EMBL/GenBank/DDBJ whole genome shotgun (WGS) entry which is preliminary data.</text>
</comment>
<keyword evidence="1" id="KW-0812">Transmembrane</keyword>
<feature type="transmembrane region" description="Helical" evidence="1">
    <location>
        <begin position="30"/>
        <end position="48"/>
    </location>
</feature>
<dbReference type="EMBL" id="MFKQ01000019">
    <property type="protein sequence ID" value="OGG47253.1"/>
    <property type="molecule type" value="Genomic_DNA"/>
</dbReference>
<reference evidence="2 3" key="1">
    <citation type="journal article" date="2016" name="Nat. Commun.">
        <title>Thousands of microbial genomes shed light on interconnected biogeochemical processes in an aquifer system.</title>
        <authorList>
            <person name="Anantharaman K."/>
            <person name="Brown C.T."/>
            <person name="Hug L.A."/>
            <person name="Sharon I."/>
            <person name="Castelle C.J."/>
            <person name="Probst A.J."/>
            <person name="Thomas B.C."/>
            <person name="Singh A."/>
            <person name="Wilkins M.J."/>
            <person name="Karaoz U."/>
            <person name="Brodie E.L."/>
            <person name="Williams K.H."/>
            <person name="Hubbard S.S."/>
            <person name="Banfield J.F."/>
        </authorList>
    </citation>
    <scope>NUCLEOTIDE SEQUENCE [LARGE SCALE GENOMIC DNA]</scope>
</reference>
<accession>A0A1F6CDK5</accession>
<evidence type="ECO:0000256" key="1">
    <source>
        <dbReference type="SAM" id="Phobius"/>
    </source>
</evidence>
<name>A0A1F6CDK5_9BACT</name>
<keyword evidence="1" id="KW-0472">Membrane</keyword>
<evidence type="ECO:0000313" key="2">
    <source>
        <dbReference type="EMBL" id="OGG47253.1"/>
    </source>
</evidence>